<reference evidence="7" key="2">
    <citation type="submission" date="2020-02" db="EMBL/GenBank/DDBJ databases">
        <authorList>
            <person name="Matsumoto Y."/>
            <person name="Motooka D."/>
            <person name="Nakamura S."/>
        </authorList>
    </citation>
    <scope>NUCLEOTIDE SEQUENCE</scope>
    <source>
        <strain evidence="7">JCM 13671</strain>
    </source>
</reference>
<dbReference type="GO" id="GO:0005384">
    <property type="term" value="F:manganese ion transmembrane transporter activity"/>
    <property type="evidence" value="ECO:0007669"/>
    <property type="project" value="TreeGrafter"/>
</dbReference>
<dbReference type="GO" id="GO:0034755">
    <property type="term" value="P:iron ion transmembrane transport"/>
    <property type="evidence" value="ECO:0007669"/>
    <property type="project" value="TreeGrafter"/>
</dbReference>
<dbReference type="RefSeq" id="WP_234812826.1">
    <property type="nucleotide sequence ID" value="NZ_AP022612.1"/>
</dbReference>
<feature type="transmembrane region" description="Helical" evidence="6">
    <location>
        <begin position="151"/>
        <end position="171"/>
    </location>
</feature>
<feature type="transmembrane region" description="Helical" evidence="6">
    <location>
        <begin position="191"/>
        <end position="211"/>
    </location>
</feature>
<evidence type="ECO:0000256" key="5">
    <source>
        <dbReference type="ARBA" id="ARBA00023136"/>
    </source>
</evidence>
<keyword evidence="8" id="KW-1185">Reference proteome</keyword>
<protein>
    <submittedName>
        <fullName evidence="7">Mn transporter</fullName>
    </submittedName>
</protein>
<keyword evidence="4 6" id="KW-1133">Transmembrane helix</keyword>
<feature type="transmembrane region" description="Helical" evidence="6">
    <location>
        <begin position="94"/>
        <end position="118"/>
    </location>
</feature>
<feature type="transmembrane region" description="Helical" evidence="6">
    <location>
        <begin position="391"/>
        <end position="413"/>
    </location>
</feature>
<keyword evidence="3 6" id="KW-0812">Transmembrane</keyword>
<dbReference type="PANTHER" id="PTHR11706">
    <property type="entry name" value="SOLUTE CARRIER PROTEIN FAMILY 11 MEMBER"/>
    <property type="match status" value="1"/>
</dbReference>
<accession>A0A7I7XWJ3</accession>
<feature type="transmembrane region" description="Helical" evidence="6">
    <location>
        <begin position="282"/>
        <end position="304"/>
    </location>
</feature>
<feature type="transmembrane region" description="Helical" evidence="6">
    <location>
        <begin position="349"/>
        <end position="371"/>
    </location>
</feature>
<evidence type="ECO:0000256" key="3">
    <source>
        <dbReference type="ARBA" id="ARBA00022692"/>
    </source>
</evidence>
<dbReference type="AlphaFoldDB" id="A0A7I7XWJ3"/>
<name>A0A7I7XWJ3_9MYCO</name>
<sequence>MTAAVTKRRGLAISALVVVVGPGLLAGLSDDDPAGITTYSVLGADYGYQLLWVLLLSTLALVMFHTLAARMGVVTGQGMIGLVRQRYGVRIGGTVLLALTIANIGTTCAEFAGIAAGFELFGVSRYVSVPAAALLVSAVVLRGSFHRIEHFLLLLSTVFLAYIASGILADPDWGAAAHGLLIPTMPTDREALAIVTATVGTTLAPWGLSFIQSYAVDKKLRIEDLRFERIDVVTGALLTGVIGFFVVVACAATLHRDGRTITDAADAALALQPLAGDLASTMFGIGLVGAAVLAAAILPLSTAYSVCEYTGVEAALNDPFREAKTFYVTFGCVTALGALIVLVPGAPLVTILVATQVLNAVLLLPLLAVIIGVARDADLMGQYRLSRAGTAAYGVTAAVVLMCVVALAVTTGWG</sequence>
<dbReference type="Pfam" id="PF01566">
    <property type="entry name" value="Nramp"/>
    <property type="match status" value="1"/>
</dbReference>
<feature type="transmembrane region" description="Helical" evidence="6">
    <location>
        <begin position="325"/>
        <end position="343"/>
    </location>
</feature>
<evidence type="ECO:0000256" key="2">
    <source>
        <dbReference type="ARBA" id="ARBA00022448"/>
    </source>
</evidence>
<dbReference type="EMBL" id="AP022612">
    <property type="protein sequence ID" value="BBZ33648.1"/>
    <property type="molecule type" value="Genomic_DNA"/>
</dbReference>
<gene>
    <name evidence="7" type="ORF">MCNF_22530</name>
</gene>
<feature type="transmembrane region" description="Helical" evidence="6">
    <location>
        <begin position="124"/>
        <end position="144"/>
    </location>
</feature>
<dbReference type="PANTHER" id="PTHR11706:SF33">
    <property type="entry name" value="NATURAL RESISTANCE-ASSOCIATED MACROPHAGE PROTEIN 2"/>
    <property type="match status" value="1"/>
</dbReference>
<evidence type="ECO:0000256" key="1">
    <source>
        <dbReference type="ARBA" id="ARBA00004141"/>
    </source>
</evidence>
<feature type="transmembrane region" description="Helical" evidence="6">
    <location>
        <begin position="232"/>
        <end position="254"/>
    </location>
</feature>
<dbReference type="InterPro" id="IPR001046">
    <property type="entry name" value="NRAMP_fam"/>
</dbReference>
<proteinExistence type="predicted"/>
<evidence type="ECO:0000256" key="4">
    <source>
        <dbReference type="ARBA" id="ARBA00022989"/>
    </source>
</evidence>
<comment type="subcellular location">
    <subcellularLocation>
        <location evidence="1">Membrane</location>
        <topology evidence="1">Multi-pass membrane protein</topology>
    </subcellularLocation>
</comment>
<evidence type="ECO:0000256" key="6">
    <source>
        <dbReference type="SAM" id="Phobius"/>
    </source>
</evidence>
<dbReference type="GO" id="GO:0015086">
    <property type="term" value="F:cadmium ion transmembrane transporter activity"/>
    <property type="evidence" value="ECO:0007669"/>
    <property type="project" value="TreeGrafter"/>
</dbReference>
<evidence type="ECO:0000313" key="8">
    <source>
        <dbReference type="Proteomes" id="UP000466931"/>
    </source>
</evidence>
<keyword evidence="2" id="KW-0813">Transport</keyword>
<organism evidence="7 8">
    <name type="scientific">Mycolicibacterium confluentis</name>
    <dbReference type="NCBI Taxonomy" id="28047"/>
    <lineage>
        <taxon>Bacteria</taxon>
        <taxon>Bacillati</taxon>
        <taxon>Actinomycetota</taxon>
        <taxon>Actinomycetes</taxon>
        <taxon>Mycobacteriales</taxon>
        <taxon>Mycobacteriaceae</taxon>
        <taxon>Mycolicibacterium</taxon>
    </lineage>
</organism>
<dbReference type="GO" id="GO:0005886">
    <property type="term" value="C:plasma membrane"/>
    <property type="evidence" value="ECO:0007669"/>
    <property type="project" value="TreeGrafter"/>
</dbReference>
<reference evidence="7" key="1">
    <citation type="journal article" date="2019" name="Emerg. Microbes Infect.">
        <title>Comprehensive subspecies identification of 175 nontuberculous mycobacteria species based on 7547 genomic profiles.</title>
        <authorList>
            <person name="Matsumoto Y."/>
            <person name="Kinjo T."/>
            <person name="Motooka D."/>
            <person name="Nabeya D."/>
            <person name="Jung N."/>
            <person name="Uechi K."/>
            <person name="Horii T."/>
            <person name="Iida T."/>
            <person name="Fujita J."/>
            <person name="Nakamura S."/>
        </authorList>
    </citation>
    <scope>NUCLEOTIDE SEQUENCE [LARGE SCALE GENOMIC DNA]</scope>
    <source>
        <strain evidence="7">JCM 13671</strain>
    </source>
</reference>
<evidence type="ECO:0000313" key="7">
    <source>
        <dbReference type="EMBL" id="BBZ33648.1"/>
    </source>
</evidence>
<feature type="transmembrane region" description="Helical" evidence="6">
    <location>
        <begin position="50"/>
        <end position="73"/>
    </location>
</feature>
<dbReference type="Proteomes" id="UP000466931">
    <property type="component" value="Chromosome"/>
</dbReference>
<keyword evidence="5 6" id="KW-0472">Membrane</keyword>